<evidence type="ECO:0000313" key="1">
    <source>
        <dbReference type="EMBL" id="SNX75267.1"/>
    </source>
</evidence>
<dbReference type="OrthoDB" id="2381902at2"/>
<protein>
    <recommendedName>
        <fullName evidence="3">DUF3055 family protein</fullName>
    </recommendedName>
</protein>
<dbReference type="Proteomes" id="UP000219546">
    <property type="component" value="Unassembled WGS sequence"/>
</dbReference>
<name>A0A285D625_9BACI</name>
<organism evidence="1 2">
    <name type="scientific">Bacillus oleivorans</name>
    <dbReference type="NCBI Taxonomy" id="1448271"/>
    <lineage>
        <taxon>Bacteria</taxon>
        <taxon>Bacillati</taxon>
        <taxon>Bacillota</taxon>
        <taxon>Bacilli</taxon>
        <taxon>Bacillales</taxon>
        <taxon>Bacillaceae</taxon>
        <taxon>Bacillus</taxon>
    </lineage>
</organism>
<dbReference type="InterPro" id="IPR021415">
    <property type="entry name" value="SAV0927-like"/>
</dbReference>
<keyword evidence="2" id="KW-1185">Reference proteome</keyword>
<dbReference type="RefSeq" id="WP_097160385.1">
    <property type="nucleotide sequence ID" value="NZ_JBEPMQ010000014.1"/>
</dbReference>
<reference evidence="1 2" key="1">
    <citation type="submission" date="2017-08" db="EMBL/GenBank/DDBJ databases">
        <authorList>
            <person name="de Groot N.N."/>
        </authorList>
    </citation>
    <scope>NUCLEOTIDE SEQUENCE [LARGE SCALE GENOMIC DNA]</scope>
    <source>
        <strain evidence="1 2">JC228</strain>
    </source>
</reference>
<dbReference type="AlphaFoldDB" id="A0A285D625"/>
<sequence length="88" mass="10228">MSERFFLYDDSVSSSIRFVSFLGERGRYDLCIIHTDRYFGKAIVLDIQRNRFAIIGPDDLNEEGYIEYAFQLSTEEAAELTSFLLEIV</sequence>
<accession>A0A285D625</accession>
<evidence type="ECO:0000313" key="2">
    <source>
        <dbReference type="Proteomes" id="UP000219546"/>
    </source>
</evidence>
<gene>
    <name evidence="1" type="ORF">SAMN05877753_111119</name>
</gene>
<evidence type="ECO:0008006" key="3">
    <source>
        <dbReference type="Google" id="ProtNLM"/>
    </source>
</evidence>
<proteinExistence type="predicted"/>
<dbReference type="EMBL" id="OAOP01000011">
    <property type="protein sequence ID" value="SNX75267.1"/>
    <property type="molecule type" value="Genomic_DNA"/>
</dbReference>
<dbReference type="Pfam" id="PF11256">
    <property type="entry name" value="SAV0927-like"/>
    <property type="match status" value="1"/>
</dbReference>